<evidence type="ECO:0000313" key="4">
    <source>
        <dbReference type="EMBL" id="MFD2158322.1"/>
    </source>
</evidence>
<dbReference type="EMBL" id="JBHUJB010000022">
    <property type="protein sequence ID" value="MFD2158322.1"/>
    <property type="molecule type" value="Genomic_DNA"/>
</dbReference>
<keyword evidence="1" id="KW-0175">Coiled coil</keyword>
<dbReference type="RefSeq" id="WP_377086554.1">
    <property type="nucleotide sequence ID" value="NZ_JBHSJL010000014.1"/>
</dbReference>
<accession>A0ABW4Z9G8</accession>
<sequence length="232" mass="25937">MLPEVESLLIVQNRDQKINTVQQNLAKIPRDKARAEDKLSKDKKAVADAKTAYQDNEVAIKNLELDIATRRDTIAKLKTQQFETKKNDEYTALGNEVIRYTEMVDELETNELELMEKADELKASHSKAMEALALTQKEVNKDIADLDEKANQNKERLQELQSERAELVKAVDGSLLALYDRLLKSKGDDPVAPLKGSQCGGCHMKVTASTVVAVQSEKSVAQCENCGRILYC</sequence>
<dbReference type="Pfam" id="PF24481">
    <property type="entry name" value="CT398_CC"/>
    <property type="match status" value="1"/>
</dbReference>
<reference evidence="5" key="1">
    <citation type="journal article" date="2019" name="Int. J. Syst. Evol. Microbiol.">
        <title>The Global Catalogue of Microorganisms (GCM) 10K type strain sequencing project: providing services to taxonomists for standard genome sequencing and annotation.</title>
        <authorList>
            <consortium name="The Broad Institute Genomics Platform"/>
            <consortium name="The Broad Institute Genome Sequencing Center for Infectious Disease"/>
            <person name="Wu L."/>
            <person name="Ma J."/>
        </authorList>
    </citation>
    <scope>NUCLEOTIDE SEQUENCE [LARGE SCALE GENOMIC DNA]</scope>
    <source>
        <strain evidence="5">CCUG 57942</strain>
    </source>
</reference>
<dbReference type="Gene3D" id="1.10.287.1490">
    <property type="match status" value="1"/>
</dbReference>
<name>A0ABW4Z9G8_9BACT</name>
<dbReference type="InterPro" id="IPR003743">
    <property type="entry name" value="Zf-RING_7"/>
</dbReference>
<comment type="caution">
    <text evidence="4">The sequence shown here is derived from an EMBL/GenBank/DDBJ whole genome shotgun (WGS) entry which is preliminary data.</text>
</comment>
<organism evidence="4 5">
    <name type="scientific">Rubritalea tangerina</name>
    <dbReference type="NCBI Taxonomy" id="430798"/>
    <lineage>
        <taxon>Bacteria</taxon>
        <taxon>Pseudomonadati</taxon>
        <taxon>Verrucomicrobiota</taxon>
        <taxon>Verrucomicrobiia</taxon>
        <taxon>Verrucomicrobiales</taxon>
        <taxon>Rubritaleaceae</taxon>
        <taxon>Rubritalea</taxon>
    </lineage>
</organism>
<dbReference type="Proteomes" id="UP001597389">
    <property type="component" value="Unassembled WGS sequence"/>
</dbReference>
<evidence type="ECO:0000256" key="1">
    <source>
        <dbReference type="SAM" id="Coils"/>
    </source>
</evidence>
<feature type="domain" description="CT398-like coiled coil hairpin" evidence="3">
    <location>
        <begin position="11"/>
        <end position="187"/>
    </location>
</feature>
<dbReference type="InterPro" id="IPR056003">
    <property type="entry name" value="CT398_CC_hairpin"/>
</dbReference>
<feature type="coiled-coil region" evidence="1">
    <location>
        <begin position="104"/>
        <end position="170"/>
    </location>
</feature>
<protein>
    <submittedName>
        <fullName evidence="4">Zinc ribbon domain-containing protein</fullName>
    </submittedName>
</protein>
<keyword evidence="5" id="KW-1185">Reference proteome</keyword>
<dbReference type="Pfam" id="PF02591">
    <property type="entry name" value="Zn_ribbon_9"/>
    <property type="match status" value="1"/>
</dbReference>
<evidence type="ECO:0000313" key="5">
    <source>
        <dbReference type="Proteomes" id="UP001597389"/>
    </source>
</evidence>
<evidence type="ECO:0000259" key="2">
    <source>
        <dbReference type="Pfam" id="PF02591"/>
    </source>
</evidence>
<gene>
    <name evidence="4" type="ORF">ACFSW8_05375</name>
</gene>
<feature type="domain" description="C4-type zinc ribbon" evidence="2">
    <location>
        <begin position="199"/>
        <end position="230"/>
    </location>
</feature>
<evidence type="ECO:0000259" key="3">
    <source>
        <dbReference type="Pfam" id="PF24481"/>
    </source>
</evidence>
<dbReference type="PANTHER" id="PTHR39082:SF1">
    <property type="entry name" value="SCAVENGER RECEPTOR CLASS A MEMBER 3"/>
    <property type="match status" value="1"/>
</dbReference>
<dbReference type="PANTHER" id="PTHR39082">
    <property type="entry name" value="PHOSPHOLIPASE C-BETA-2-RELATED"/>
    <property type="match status" value="1"/>
</dbReference>
<dbReference type="InterPro" id="IPR052376">
    <property type="entry name" value="Oxidative_Scav/Glycosyltrans"/>
</dbReference>
<proteinExistence type="predicted"/>